<name>X1U3D0_9ZZZZ</name>
<comment type="caution">
    <text evidence="1">The sequence shown here is derived from an EMBL/GenBank/DDBJ whole genome shotgun (WGS) entry which is preliminary data.</text>
</comment>
<organism evidence="1">
    <name type="scientific">marine sediment metagenome</name>
    <dbReference type="NCBI Taxonomy" id="412755"/>
    <lineage>
        <taxon>unclassified sequences</taxon>
        <taxon>metagenomes</taxon>
        <taxon>ecological metagenomes</taxon>
    </lineage>
</organism>
<dbReference type="Gene3D" id="1.10.8.60">
    <property type="match status" value="1"/>
</dbReference>
<dbReference type="AlphaFoldDB" id="X1U3D0"/>
<dbReference type="InterPro" id="IPR027417">
    <property type="entry name" value="P-loop_NTPase"/>
</dbReference>
<gene>
    <name evidence="1" type="ORF">S12H4_43954</name>
</gene>
<reference evidence="1" key="1">
    <citation type="journal article" date="2014" name="Front. Microbiol.">
        <title>High frequency of phylogenetically diverse reductive dehalogenase-homologous genes in deep subseafloor sedimentary metagenomes.</title>
        <authorList>
            <person name="Kawai M."/>
            <person name="Futagami T."/>
            <person name="Toyoda A."/>
            <person name="Takaki Y."/>
            <person name="Nishi S."/>
            <person name="Hori S."/>
            <person name="Arai W."/>
            <person name="Tsubouchi T."/>
            <person name="Morono Y."/>
            <person name="Uchiyama I."/>
            <person name="Ito T."/>
            <person name="Fujiyama A."/>
            <person name="Inagaki F."/>
            <person name="Takami H."/>
        </authorList>
    </citation>
    <scope>NUCLEOTIDE SEQUENCE</scope>
    <source>
        <strain evidence="1">Expedition CK06-06</strain>
    </source>
</reference>
<accession>X1U3D0</accession>
<sequence length="76" mass="8896">MPHDYVEEELGRRSVFKSEQYLSIDYVPEALPHRELELRTLAQSFKTLITTPGHPRREVCFVPLQSWKVVVARSID</sequence>
<dbReference type="Gene3D" id="3.40.50.300">
    <property type="entry name" value="P-loop containing nucleotide triphosphate hydrolases"/>
    <property type="match status" value="1"/>
</dbReference>
<feature type="non-terminal residue" evidence="1">
    <location>
        <position position="76"/>
    </location>
</feature>
<dbReference type="EMBL" id="BARW01027033">
    <property type="protein sequence ID" value="GAJ11984.1"/>
    <property type="molecule type" value="Genomic_DNA"/>
</dbReference>
<protein>
    <submittedName>
        <fullName evidence="1">Uncharacterized protein</fullName>
    </submittedName>
</protein>
<evidence type="ECO:0000313" key="1">
    <source>
        <dbReference type="EMBL" id="GAJ11984.1"/>
    </source>
</evidence>
<proteinExistence type="predicted"/>